<dbReference type="OrthoDB" id="196472at2"/>
<comment type="subcellular location">
    <subcellularLocation>
        <location evidence="1">Cell membrane</location>
        <topology evidence="1">Multi-pass membrane protein</topology>
    </subcellularLocation>
</comment>
<dbReference type="Gene3D" id="1.20.950.20">
    <property type="entry name" value="Transmembrane di-heme cytochromes, Chain C"/>
    <property type="match status" value="1"/>
</dbReference>
<gene>
    <name evidence="8" type="ORF">DRM93_14280</name>
    <name evidence="9" type="ORF">DRM94_14280</name>
</gene>
<evidence type="ECO:0000256" key="5">
    <source>
        <dbReference type="ARBA" id="ARBA00023136"/>
    </source>
</evidence>
<evidence type="ECO:0000256" key="4">
    <source>
        <dbReference type="ARBA" id="ARBA00022989"/>
    </source>
</evidence>
<evidence type="ECO:0000313" key="11">
    <source>
        <dbReference type="Proteomes" id="UP000297914"/>
    </source>
</evidence>
<dbReference type="GO" id="GO:0020037">
    <property type="term" value="F:heme binding"/>
    <property type="evidence" value="ECO:0007669"/>
    <property type="project" value="TreeGrafter"/>
</dbReference>
<dbReference type="EMBL" id="QORK01000031">
    <property type="protein sequence ID" value="TFF78015.1"/>
    <property type="molecule type" value="Genomic_DNA"/>
</dbReference>
<feature type="domain" description="Cytochrome b561 bacterial/Ni-hydrogenase" evidence="7">
    <location>
        <begin position="13"/>
        <end position="174"/>
    </location>
</feature>
<keyword evidence="10" id="KW-1185">Reference proteome</keyword>
<feature type="transmembrane region" description="Helical" evidence="6">
    <location>
        <begin position="45"/>
        <end position="64"/>
    </location>
</feature>
<evidence type="ECO:0000256" key="1">
    <source>
        <dbReference type="ARBA" id="ARBA00004651"/>
    </source>
</evidence>
<comment type="caution">
    <text evidence="9">The sequence shown here is derived from an EMBL/GenBank/DDBJ whole genome shotgun (WGS) entry which is preliminary data.</text>
</comment>
<evidence type="ECO:0000313" key="8">
    <source>
        <dbReference type="EMBL" id="TFF73859.1"/>
    </source>
</evidence>
<dbReference type="GO" id="GO:0005886">
    <property type="term" value="C:plasma membrane"/>
    <property type="evidence" value="ECO:0007669"/>
    <property type="project" value="UniProtKB-SubCell"/>
</dbReference>
<evidence type="ECO:0000313" key="9">
    <source>
        <dbReference type="EMBL" id="TFF78015.1"/>
    </source>
</evidence>
<proteinExistence type="predicted"/>
<dbReference type="GO" id="GO:0022904">
    <property type="term" value="P:respiratory electron transport chain"/>
    <property type="evidence" value="ECO:0007669"/>
    <property type="project" value="InterPro"/>
</dbReference>
<dbReference type="InterPro" id="IPR051542">
    <property type="entry name" value="Hydrogenase_cytochrome"/>
</dbReference>
<evidence type="ECO:0000256" key="6">
    <source>
        <dbReference type="SAM" id="Phobius"/>
    </source>
</evidence>
<evidence type="ECO:0000256" key="2">
    <source>
        <dbReference type="ARBA" id="ARBA00022475"/>
    </source>
</evidence>
<keyword evidence="4 6" id="KW-1133">Transmembrane helix</keyword>
<dbReference type="InterPro" id="IPR011577">
    <property type="entry name" value="Cyt_b561_bac/Ni-Hgenase"/>
</dbReference>
<dbReference type="AlphaFoldDB" id="A0A5F0K8U9"/>
<dbReference type="PANTHER" id="PTHR30485:SF2">
    <property type="entry name" value="BLL0597 PROTEIN"/>
    <property type="match status" value="1"/>
</dbReference>
<dbReference type="PANTHER" id="PTHR30485">
    <property type="entry name" value="NI/FE-HYDROGENASE 1 B-TYPE CYTOCHROME SUBUNIT"/>
    <property type="match status" value="1"/>
</dbReference>
<keyword evidence="3 6" id="KW-0812">Transmembrane</keyword>
<dbReference type="GO" id="GO:0009055">
    <property type="term" value="F:electron transfer activity"/>
    <property type="evidence" value="ECO:0007669"/>
    <property type="project" value="InterPro"/>
</dbReference>
<accession>A0A5F0K8U9</accession>
<keyword evidence="5 6" id="KW-0472">Membrane</keyword>
<dbReference type="SUPFAM" id="SSF81342">
    <property type="entry name" value="Transmembrane di-heme cytochromes"/>
    <property type="match status" value="1"/>
</dbReference>
<feature type="transmembrane region" description="Helical" evidence="6">
    <location>
        <begin position="20"/>
        <end position="36"/>
    </location>
</feature>
<feature type="transmembrane region" description="Helical" evidence="6">
    <location>
        <begin position="100"/>
        <end position="120"/>
    </location>
</feature>
<name>A0A5F0K8U9_9GAMM</name>
<dbReference type="InterPro" id="IPR016174">
    <property type="entry name" value="Di-haem_cyt_TM"/>
</dbReference>
<feature type="transmembrane region" description="Helical" evidence="6">
    <location>
        <begin position="140"/>
        <end position="159"/>
    </location>
</feature>
<dbReference type="Pfam" id="PF01292">
    <property type="entry name" value="Ni_hydr_CYTB"/>
    <property type="match status" value="1"/>
</dbReference>
<organism evidence="9 11">
    <name type="scientific">Aeromonas taiwanensis</name>
    <dbReference type="NCBI Taxonomy" id="633417"/>
    <lineage>
        <taxon>Bacteria</taxon>
        <taxon>Pseudomonadati</taxon>
        <taxon>Pseudomonadota</taxon>
        <taxon>Gammaproteobacteria</taxon>
        <taxon>Aeromonadales</taxon>
        <taxon>Aeromonadaceae</taxon>
        <taxon>Aeromonas</taxon>
    </lineage>
</organism>
<sequence length="188" mass="20828">MEKAMQSSKEIKVWDGVVRIFHWATVALCVLNLFILEEGARNHRYAGYALAGLLVLRILWGFIGSYHARFAHWLPTPAGVIAYLKETLKGRHPYYAGHNPLGSLMVLLLLTCLVSTAVSGILTEFGPLSGSHLMEEVHEFFAKTLQVAIFVHVLAVIALDRLVRGDLVRGMITGRKRVPAGTRVVDNP</sequence>
<dbReference type="Proteomes" id="UP000297914">
    <property type="component" value="Unassembled WGS sequence"/>
</dbReference>
<reference evidence="9 11" key="1">
    <citation type="submission" date="2018-06" db="EMBL/GenBank/DDBJ databases">
        <title>Occurrence of a novel blaKPC-2- and qnrS2- harbouring IncP6 plasmid from Aeromonas taiwanensis isolates recovered from the river sediments.</title>
        <authorList>
            <person name="Zheng B."/>
            <person name="Yu X."/>
            <person name="Xiao Y."/>
        </authorList>
    </citation>
    <scope>NUCLEOTIDE SEQUENCE [LARGE SCALE GENOMIC DNA]</scope>
    <source>
        <strain evidence="8 10">1713</strain>
        <strain evidence="9 11">198</strain>
    </source>
</reference>
<evidence type="ECO:0000313" key="10">
    <source>
        <dbReference type="Proteomes" id="UP000297720"/>
    </source>
</evidence>
<keyword evidence="2" id="KW-1003">Cell membrane</keyword>
<dbReference type="EMBL" id="QORL01000031">
    <property type="protein sequence ID" value="TFF73859.1"/>
    <property type="molecule type" value="Genomic_DNA"/>
</dbReference>
<evidence type="ECO:0000256" key="3">
    <source>
        <dbReference type="ARBA" id="ARBA00022692"/>
    </source>
</evidence>
<dbReference type="Proteomes" id="UP000297720">
    <property type="component" value="Unassembled WGS sequence"/>
</dbReference>
<protein>
    <submittedName>
        <fullName evidence="9">Cytochrome B</fullName>
    </submittedName>
</protein>
<evidence type="ECO:0000259" key="7">
    <source>
        <dbReference type="Pfam" id="PF01292"/>
    </source>
</evidence>